<accession>A0A0C3G323</accession>
<sequence length="509" mass="55770">MPATNRTLTPTRGPTQATLSTSENEVENTLTTNGTHPDTEMLDGRGKNPLSRTRGDSTGDTSQPPRKKTSPNTPPNNPLPTFNRITNHDRRLPPLTGNQTPASEHQTPQPQQPAQTPPPIPNEEPPIQPQEVPHHQAPQQTTASQQQVQPQVPEPQQPLPGFTSAEEREEMRRFAAERTQTLARQAAARSPANSNELEITPSPEQGFYCPEGLLGRWAIDNVKTTQVTTITSQPGASVVVHIEGETSHDPNRAPHLAAGLARELKRILPLENPQVVPGIPATPPAKATDAPYAYFVHGLTSNAYVKLTSQGAWRTRSIAQLSFLGYIQGMSNLTAPHAMTEILDFILNTFRTGEMATAIRTIVSKGQITDQAGDEVIVGQEEVDEIINKLYVERVDLAKGPNIPQPSINLYLMGVDYTDDEWRILRKAASKTIYFPGWICALCHSVTHPTGMCPYLQIEDDVPMSDPIIQPHAKARQHTNDWRGGSSRGQNHAGNRSSRGRGGGSYGRR</sequence>
<keyword evidence="3" id="KW-1185">Reference proteome</keyword>
<feature type="region of interest" description="Disordered" evidence="1">
    <location>
        <begin position="1"/>
        <end position="203"/>
    </location>
</feature>
<protein>
    <submittedName>
        <fullName evidence="2">Uncharacterized protein</fullName>
    </submittedName>
</protein>
<feature type="compositionally biased region" description="Low complexity" evidence="1">
    <location>
        <begin position="177"/>
        <end position="189"/>
    </location>
</feature>
<feature type="compositionally biased region" description="Pro residues" evidence="1">
    <location>
        <begin position="115"/>
        <end position="128"/>
    </location>
</feature>
<feature type="compositionally biased region" description="Low complexity" evidence="1">
    <location>
        <begin position="129"/>
        <end position="151"/>
    </location>
</feature>
<dbReference type="OrthoDB" id="3230575at2759"/>
<dbReference type="AlphaFoldDB" id="A0A0C3G323"/>
<feature type="compositionally biased region" description="Basic and acidic residues" evidence="1">
    <location>
        <begin position="37"/>
        <end position="46"/>
    </location>
</feature>
<organism evidence="2 3">
    <name type="scientific">Piloderma croceum (strain F 1598)</name>
    <dbReference type="NCBI Taxonomy" id="765440"/>
    <lineage>
        <taxon>Eukaryota</taxon>
        <taxon>Fungi</taxon>
        <taxon>Dikarya</taxon>
        <taxon>Basidiomycota</taxon>
        <taxon>Agaricomycotina</taxon>
        <taxon>Agaricomycetes</taxon>
        <taxon>Agaricomycetidae</taxon>
        <taxon>Atheliales</taxon>
        <taxon>Atheliaceae</taxon>
        <taxon>Piloderma</taxon>
    </lineage>
</organism>
<evidence type="ECO:0000256" key="1">
    <source>
        <dbReference type="SAM" id="MobiDB-lite"/>
    </source>
</evidence>
<feature type="compositionally biased region" description="Basic and acidic residues" evidence="1">
    <location>
        <begin position="165"/>
        <end position="176"/>
    </location>
</feature>
<dbReference type="HOGENOM" id="CLU_523879_0_0_1"/>
<dbReference type="InParanoid" id="A0A0C3G323"/>
<feature type="compositionally biased region" description="Polar residues" evidence="1">
    <location>
        <begin position="1"/>
        <end position="36"/>
    </location>
</feature>
<feature type="compositionally biased region" description="Gly residues" evidence="1">
    <location>
        <begin position="500"/>
        <end position="509"/>
    </location>
</feature>
<reference evidence="3" key="2">
    <citation type="submission" date="2015-01" db="EMBL/GenBank/DDBJ databases">
        <title>Evolutionary Origins and Diversification of the Mycorrhizal Mutualists.</title>
        <authorList>
            <consortium name="DOE Joint Genome Institute"/>
            <consortium name="Mycorrhizal Genomics Consortium"/>
            <person name="Kohler A."/>
            <person name="Kuo A."/>
            <person name="Nagy L.G."/>
            <person name="Floudas D."/>
            <person name="Copeland A."/>
            <person name="Barry K.W."/>
            <person name="Cichocki N."/>
            <person name="Veneault-Fourrey C."/>
            <person name="LaButti K."/>
            <person name="Lindquist E.A."/>
            <person name="Lipzen A."/>
            <person name="Lundell T."/>
            <person name="Morin E."/>
            <person name="Murat C."/>
            <person name="Riley R."/>
            <person name="Ohm R."/>
            <person name="Sun H."/>
            <person name="Tunlid A."/>
            <person name="Henrissat B."/>
            <person name="Grigoriev I.V."/>
            <person name="Hibbett D.S."/>
            <person name="Martin F."/>
        </authorList>
    </citation>
    <scope>NUCLEOTIDE SEQUENCE [LARGE SCALE GENOMIC DNA]</scope>
    <source>
        <strain evidence="3">F 1598</strain>
    </source>
</reference>
<gene>
    <name evidence="2" type="ORF">PILCRDRAFT_87337</name>
</gene>
<dbReference type="EMBL" id="KN832986">
    <property type="protein sequence ID" value="KIM85046.1"/>
    <property type="molecule type" value="Genomic_DNA"/>
</dbReference>
<feature type="compositionally biased region" description="Low complexity" evidence="1">
    <location>
        <begin position="104"/>
        <end position="114"/>
    </location>
</feature>
<feature type="region of interest" description="Disordered" evidence="1">
    <location>
        <begin position="473"/>
        <end position="509"/>
    </location>
</feature>
<reference evidence="2 3" key="1">
    <citation type="submission" date="2014-04" db="EMBL/GenBank/DDBJ databases">
        <authorList>
            <consortium name="DOE Joint Genome Institute"/>
            <person name="Kuo A."/>
            <person name="Tarkka M."/>
            <person name="Buscot F."/>
            <person name="Kohler A."/>
            <person name="Nagy L.G."/>
            <person name="Floudas D."/>
            <person name="Copeland A."/>
            <person name="Barry K.W."/>
            <person name="Cichocki N."/>
            <person name="Veneault-Fourrey C."/>
            <person name="LaButti K."/>
            <person name="Lindquist E.A."/>
            <person name="Lipzen A."/>
            <person name="Lundell T."/>
            <person name="Morin E."/>
            <person name="Murat C."/>
            <person name="Sun H."/>
            <person name="Tunlid A."/>
            <person name="Henrissat B."/>
            <person name="Grigoriev I.V."/>
            <person name="Hibbett D.S."/>
            <person name="Martin F."/>
            <person name="Nordberg H.P."/>
            <person name="Cantor M.N."/>
            <person name="Hua S.X."/>
        </authorList>
    </citation>
    <scope>NUCLEOTIDE SEQUENCE [LARGE SCALE GENOMIC DNA]</scope>
    <source>
        <strain evidence="2 3">F 1598</strain>
    </source>
</reference>
<evidence type="ECO:0000313" key="3">
    <source>
        <dbReference type="Proteomes" id="UP000054166"/>
    </source>
</evidence>
<proteinExistence type="predicted"/>
<evidence type="ECO:0000313" key="2">
    <source>
        <dbReference type="EMBL" id="KIM85046.1"/>
    </source>
</evidence>
<dbReference type="Proteomes" id="UP000054166">
    <property type="component" value="Unassembled WGS sequence"/>
</dbReference>
<name>A0A0C3G323_PILCF</name>